<dbReference type="EMBL" id="CAJQZP010001045">
    <property type="protein sequence ID" value="CAG5013298.1"/>
    <property type="molecule type" value="Genomic_DNA"/>
</dbReference>
<evidence type="ECO:0000256" key="1">
    <source>
        <dbReference type="ARBA" id="ARBA00022963"/>
    </source>
</evidence>
<protein>
    <submittedName>
        <fullName evidence="4">(apollo) hypothetical protein</fullName>
    </submittedName>
</protein>
<dbReference type="PANTHER" id="PTHR11005">
    <property type="entry name" value="LYSOSOMAL ACID LIPASE-RELATED"/>
    <property type="match status" value="1"/>
</dbReference>
<dbReference type="OrthoDB" id="9974421at2759"/>
<organism evidence="4 5">
    <name type="scientific">Parnassius apollo</name>
    <name type="common">Apollo butterfly</name>
    <name type="synonym">Papilio apollo</name>
    <dbReference type="NCBI Taxonomy" id="110799"/>
    <lineage>
        <taxon>Eukaryota</taxon>
        <taxon>Metazoa</taxon>
        <taxon>Ecdysozoa</taxon>
        <taxon>Arthropoda</taxon>
        <taxon>Hexapoda</taxon>
        <taxon>Insecta</taxon>
        <taxon>Pterygota</taxon>
        <taxon>Neoptera</taxon>
        <taxon>Endopterygota</taxon>
        <taxon>Lepidoptera</taxon>
        <taxon>Glossata</taxon>
        <taxon>Ditrysia</taxon>
        <taxon>Papilionoidea</taxon>
        <taxon>Papilionidae</taxon>
        <taxon>Parnassiinae</taxon>
        <taxon>Parnassini</taxon>
        <taxon>Parnassius</taxon>
        <taxon>Parnassius</taxon>
    </lineage>
</organism>
<evidence type="ECO:0000256" key="2">
    <source>
        <dbReference type="ARBA" id="ARBA00023098"/>
    </source>
</evidence>
<dbReference type="GO" id="GO:0016042">
    <property type="term" value="P:lipid catabolic process"/>
    <property type="evidence" value="ECO:0007669"/>
    <property type="project" value="UniProtKB-KW"/>
</dbReference>
<gene>
    <name evidence="4" type="ORF">PAPOLLO_LOCUS15908</name>
</gene>
<keyword evidence="1" id="KW-0442">Lipid degradation</keyword>
<dbReference type="InterPro" id="IPR000073">
    <property type="entry name" value="AB_hydrolase_1"/>
</dbReference>
<dbReference type="Pfam" id="PF00561">
    <property type="entry name" value="Abhydrolase_1"/>
    <property type="match status" value="1"/>
</dbReference>
<dbReference type="Proteomes" id="UP000691718">
    <property type="component" value="Unassembled WGS sequence"/>
</dbReference>
<sequence>MKHPPVILMHGLLMSSDTWFDAGPESSLAYLLSDECFDIWLGNFRGNFYGRRHIKLNPDEDSEFWNFSVDEMDMYDIPAIVDYVIKYTGVKKVNYIGYS</sequence>
<name>A0A8S3XGM5_PARAO</name>
<feature type="domain" description="AB hydrolase-1" evidence="3">
    <location>
        <begin position="4"/>
        <end position="99"/>
    </location>
</feature>
<keyword evidence="2" id="KW-0443">Lipid metabolism</keyword>
<dbReference type="AlphaFoldDB" id="A0A8S3XGM5"/>
<keyword evidence="5" id="KW-1185">Reference proteome</keyword>
<evidence type="ECO:0000313" key="5">
    <source>
        <dbReference type="Proteomes" id="UP000691718"/>
    </source>
</evidence>
<reference evidence="4" key="1">
    <citation type="submission" date="2021-04" db="EMBL/GenBank/DDBJ databases">
        <authorList>
            <person name="Tunstrom K."/>
        </authorList>
    </citation>
    <scope>NUCLEOTIDE SEQUENCE</scope>
</reference>
<evidence type="ECO:0000259" key="3">
    <source>
        <dbReference type="Pfam" id="PF00561"/>
    </source>
</evidence>
<comment type="caution">
    <text evidence="4">The sequence shown here is derived from an EMBL/GenBank/DDBJ whole genome shotgun (WGS) entry which is preliminary data.</text>
</comment>
<accession>A0A8S3XGM5</accession>
<evidence type="ECO:0000313" key="4">
    <source>
        <dbReference type="EMBL" id="CAG5013298.1"/>
    </source>
</evidence>
<proteinExistence type="predicted"/>